<dbReference type="RefSeq" id="WP_311677447.1">
    <property type="nucleotide sequence ID" value="NZ_JAVRER010000041.1"/>
</dbReference>
<protein>
    <submittedName>
        <fullName evidence="1">Formylmethionine deformylase</fullName>
    </submittedName>
</protein>
<reference evidence="2" key="1">
    <citation type="submission" date="2023-07" db="EMBL/GenBank/DDBJ databases">
        <title>30 novel species of actinomycetes from the DSMZ collection.</title>
        <authorList>
            <person name="Nouioui I."/>
        </authorList>
    </citation>
    <scope>NUCLEOTIDE SEQUENCE [LARGE SCALE GENOMIC DNA]</scope>
    <source>
        <strain evidence="2">DSM 41982</strain>
    </source>
</reference>
<comment type="caution">
    <text evidence="1">The sequence shown here is derived from an EMBL/GenBank/DDBJ whole genome shotgun (WGS) entry which is preliminary data.</text>
</comment>
<evidence type="ECO:0000313" key="2">
    <source>
        <dbReference type="Proteomes" id="UP001183607"/>
    </source>
</evidence>
<gene>
    <name evidence="1" type="ORF">RM574_22490</name>
</gene>
<sequence length="255" mass="26904">MSGAFPGTVAAAVSVHDTPYTVVSRGGDVRKAVLLGRVPVLAHHEAAGWLRSEALRLAVRLDPGPVARWLVPGLVRPVAARWPDAPAALRAWAEDAERQTRVRELLALGCPFTLRCPDVGGTWYELGARPIPLDGTHPVRASDAPAPLPPVRCDAETDIPEIMGIFAKRASSGVPGGEVMARTRCGLAAHDGVEHVGVVRPLCDGAVWVTFTREVPPYQARRLPLCPRPQPGPHPCGLYPGHPGGCLPGATSASA</sequence>
<dbReference type="AlphaFoldDB" id="A0ABD5EA35"/>
<name>A0ABD5EA35_9ACTN</name>
<organism evidence="1 2">
    <name type="scientific">Streptomyces evansiae</name>
    <dbReference type="NCBI Taxonomy" id="3075535"/>
    <lineage>
        <taxon>Bacteria</taxon>
        <taxon>Bacillati</taxon>
        <taxon>Actinomycetota</taxon>
        <taxon>Actinomycetes</taxon>
        <taxon>Kitasatosporales</taxon>
        <taxon>Streptomycetaceae</taxon>
        <taxon>Streptomyces</taxon>
    </lineage>
</organism>
<dbReference type="Proteomes" id="UP001183607">
    <property type="component" value="Unassembled WGS sequence"/>
</dbReference>
<evidence type="ECO:0000313" key="1">
    <source>
        <dbReference type="EMBL" id="MDT0418259.1"/>
    </source>
</evidence>
<proteinExistence type="predicted"/>
<accession>A0ABD5EA35</accession>
<dbReference type="EMBL" id="JAVRER010000041">
    <property type="protein sequence ID" value="MDT0418259.1"/>
    <property type="molecule type" value="Genomic_DNA"/>
</dbReference>